<comment type="caution">
    <text evidence="1">The sequence shown here is derived from an EMBL/GenBank/DDBJ whole genome shotgun (WGS) entry which is preliminary data.</text>
</comment>
<reference evidence="1" key="1">
    <citation type="journal article" date="2014" name="Front. Microbiol.">
        <title>High frequency of phylogenetically diverse reductive dehalogenase-homologous genes in deep subseafloor sedimentary metagenomes.</title>
        <authorList>
            <person name="Kawai M."/>
            <person name="Futagami T."/>
            <person name="Toyoda A."/>
            <person name="Takaki Y."/>
            <person name="Nishi S."/>
            <person name="Hori S."/>
            <person name="Arai W."/>
            <person name="Tsubouchi T."/>
            <person name="Morono Y."/>
            <person name="Uchiyama I."/>
            <person name="Ito T."/>
            <person name="Fujiyama A."/>
            <person name="Inagaki F."/>
            <person name="Takami H."/>
        </authorList>
    </citation>
    <scope>NUCLEOTIDE SEQUENCE</scope>
    <source>
        <strain evidence="1">Expedition CK06-06</strain>
    </source>
</reference>
<accession>X1PEA3</accession>
<gene>
    <name evidence="1" type="ORF">S06H3_51997</name>
</gene>
<dbReference type="EMBL" id="BARV01033038">
    <property type="protein sequence ID" value="GAI40811.1"/>
    <property type="molecule type" value="Genomic_DNA"/>
</dbReference>
<organism evidence="1">
    <name type="scientific">marine sediment metagenome</name>
    <dbReference type="NCBI Taxonomy" id="412755"/>
    <lineage>
        <taxon>unclassified sequences</taxon>
        <taxon>metagenomes</taxon>
        <taxon>ecological metagenomes</taxon>
    </lineage>
</organism>
<feature type="non-terminal residue" evidence="1">
    <location>
        <position position="1"/>
    </location>
</feature>
<name>X1PEA3_9ZZZZ</name>
<evidence type="ECO:0000313" key="1">
    <source>
        <dbReference type="EMBL" id="GAI40811.1"/>
    </source>
</evidence>
<sequence length="233" mass="25907">GQMVTLTKLLVPFPGLLAELVPLIQIFRELREQPALLKSGSRRVTNAIVNTLIDDKVLAAKLIARIPDTAVLNVIGGIVLSATALMGEFGSMGDAIGRSGVYEWNRQFRTLKMDPAALLPIYWRKGEGGLDWPTVFTDLVESAGMEPNSVTALIETGRPIPGPAELTIAYLRRHIEKEEYDTRLAEHGLREQDLNVYEQITRPWPDLNTVVSLWNRGDIDDERAMELFGKMGV</sequence>
<protein>
    <submittedName>
        <fullName evidence="1">Uncharacterized protein</fullName>
    </submittedName>
</protein>
<proteinExistence type="predicted"/>
<dbReference type="AlphaFoldDB" id="X1PEA3"/>